<dbReference type="Pfam" id="PF02330">
    <property type="entry name" value="MAM33"/>
    <property type="match status" value="1"/>
</dbReference>
<dbReference type="InterPro" id="IPR003428">
    <property type="entry name" value="MAM33"/>
</dbReference>
<dbReference type="InterPro" id="IPR036770">
    <property type="entry name" value="Ankyrin_rpt-contain_sf"/>
</dbReference>
<dbReference type="PANTHER" id="PTHR10826:SF1">
    <property type="entry name" value="COMPLEMENT COMPONENT 1 Q SUBCOMPONENT-BINDING PROTEIN, MITOCHONDRIAL"/>
    <property type="match status" value="1"/>
</dbReference>
<dbReference type="Proteomes" id="UP000694843">
    <property type="component" value="Unplaced"/>
</dbReference>
<dbReference type="GO" id="GO:0042256">
    <property type="term" value="P:cytosolic ribosome assembly"/>
    <property type="evidence" value="ECO:0007669"/>
    <property type="project" value="TreeGrafter"/>
</dbReference>
<dbReference type="InterPro" id="IPR001496">
    <property type="entry name" value="SOCS_box"/>
</dbReference>
<keyword evidence="3" id="KW-1185">Reference proteome</keyword>
<dbReference type="SUPFAM" id="SSF54529">
    <property type="entry name" value="Mitochondrial glycoprotein MAM33-like"/>
    <property type="match status" value="1"/>
</dbReference>
<dbReference type="InterPro" id="IPR036561">
    <property type="entry name" value="MAM33_sf"/>
</dbReference>
<name>A0A8B7NIH2_HYAAZ</name>
<accession>A0A8B7NIH2</accession>
<dbReference type="OrthoDB" id="278212at2759"/>
<evidence type="ECO:0000259" key="2">
    <source>
        <dbReference type="PROSITE" id="PS50225"/>
    </source>
</evidence>
<comment type="similarity">
    <text evidence="1">Belongs to the MAM33 family.</text>
</comment>
<dbReference type="GeneID" id="108670476"/>
<dbReference type="SMART" id="SM00248">
    <property type="entry name" value="ANK"/>
    <property type="match status" value="2"/>
</dbReference>
<protein>
    <submittedName>
        <fullName evidence="4">Uncharacterized protein LOC108670476</fullName>
    </submittedName>
</protein>
<dbReference type="PANTHER" id="PTHR10826">
    <property type="entry name" value="COMPLEMENT COMPONENT 1"/>
    <property type="match status" value="1"/>
</dbReference>
<dbReference type="Gene3D" id="3.10.280.10">
    <property type="entry name" value="Mitochondrial glycoprotein"/>
    <property type="match status" value="1"/>
</dbReference>
<dbReference type="SUPFAM" id="SSF48403">
    <property type="entry name" value="Ankyrin repeat"/>
    <property type="match status" value="1"/>
</dbReference>
<dbReference type="GO" id="GO:0005759">
    <property type="term" value="C:mitochondrial matrix"/>
    <property type="evidence" value="ECO:0007669"/>
    <property type="project" value="InterPro"/>
</dbReference>
<dbReference type="PROSITE" id="PS50225">
    <property type="entry name" value="SOCS"/>
    <property type="match status" value="1"/>
</dbReference>
<dbReference type="KEGG" id="hazt:108670476"/>
<proteinExistence type="inferred from homology"/>
<dbReference type="AlphaFoldDB" id="A0A8B7NIH2"/>
<evidence type="ECO:0000313" key="3">
    <source>
        <dbReference type="Proteomes" id="UP000694843"/>
    </source>
</evidence>
<dbReference type="CTD" id="37006"/>
<sequence>MASLLSCDEITKSLLTTDKHGYNALHHAVIANNLAVVRQLLPYSDKRCINMESHDRSTALLLLCRSFTSSEFRAGRSGPCIKEEILVSLLDYGADPNLPQPDPVSLPLFCALERHWWRGAELLLDAGANAKATDLEHKLRPATFYARGNIEILIKLLRKGCPLLDGDILDLIKSYTKTQWKKLVLAAHDFGPQFVTERLLWETSVTLQDHSSAIYLLDNFIILDFDLHEFFSTHIFWSQYTYPNWERTMRYITALINYVFRNVENKSDQLLRLILHCFKSCPWLFRDNPCSLDGSPMMKSLLKIQFKSMKHILAIAEHKGVPIETWSLDDHDLRRFAFSLDLASSESGLNALNSLLYKTDLCSVPYLVKILPIFKQKGFEFTALSVAAFVTNTNICERLEENLPHASWMKTIVHGSESGYRILLAELTKNCCRNGPCWFRSPMLTSLCRDLMRQGSLIPVLLLLHLGVHDFMQYENVEVSYISYCQPPPFLLSIFHRYSPRRRMLLTDFAVLSPSAPLRSLKELCRLSIRASLGHCRIEEKTERLREHLPDYLRGYLYFRHDFHVDAALAVLSYFTGDQELAKFLQQEIADEKKSVVPGLPSKFGDFTVKTNDAQMILYRKFNDETITITLDVNHSVDTDSEAQVTEDSGEAELRSRPSFEVDVAVASRVLSFTCSFMDAGEVAETDEQNAIPEVFGISEVTIYDGEWTDETYCVSGDILDPQLYDHLMNYLEERGVSEEFVDKLSGLCSDYEHSLYVGLLEKLQSFVLKK</sequence>
<reference evidence="4" key="1">
    <citation type="submission" date="2025-08" db="UniProtKB">
        <authorList>
            <consortium name="RefSeq"/>
        </authorList>
    </citation>
    <scope>IDENTIFICATION</scope>
    <source>
        <tissue evidence="4">Whole organism</tissue>
    </source>
</reference>
<feature type="domain" description="SOCS box" evidence="2">
    <location>
        <begin position="504"/>
        <end position="557"/>
    </location>
</feature>
<evidence type="ECO:0000256" key="1">
    <source>
        <dbReference type="ARBA" id="ARBA00005457"/>
    </source>
</evidence>
<organism evidence="3 4">
    <name type="scientific">Hyalella azteca</name>
    <name type="common">Amphipod</name>
    <dbReference type="NCBI Taxonomy" id="294128"/>
    <lineage>
        <taxon>Eukaryota</taxon>
        <taxon>Metazoa</taxon>
        <taxon>Ecdysozoa</taxon>
        <taxon>Arthropoda</taxon>
        <taxon>Crustacea</taxon>
        <taxon>Multicrustacea</taxon>
        <taxon>Malacostraca</taxon>
        <taxon>Eumalacostraca</taxon>
        <taxon>Peracarida</taxon>
        <taxon>Amphipoda</taxon>
        <taxon>Senticaudata</taxon>
        <taxon>Talitrida</taxon>
        <taxon>Talitroidea</taxon>
        <taxon>Hyalellidae</taxon>
        <taxon>Hyalella</taxon>
    </lineage>
</organism>
<dbReference type="InterPro" id="IPR002110">
    <property type="entry name" value="Ankyrin_rpt"/>
</dbReference>
<gene>
    <name evidence="4" type="primary">LOC108670476</name>
</gene>
<dbReference type="Gene3D" id="1.25.40.20">
    <property type="entry name" value="Ankyrin repeat-containing domain"/>
    <property type="match status" value="1"/>
</dbReference>
<dbReference type="RefSeq" id="XP_018013442.1">
    <property type="nucleotide sequence ID" value="XM_018157953.2"/>
</dbReference>
<evidence type="ECO:0000313" key="4">
    <source>
        <dbReference type="RefSeq" id="XP_018013442.1"/>
    </source>
</evidence>
<dbReference type="Pfam" id="PF00023">
    <property type="entry name" value="Ank"/>
    <property type="match status" value="1"/>
</dbReference>